<organism evidence="1 2">
    <name type="scientific">Symbiodinium microadriaticum</name>
    <name type="common">Dinoflagellate</name>
    <name type="synonym">Zooxanthella microadriatica</name>
    <dbReference type="NCBI Taxonomy" id="2951"/>
    <lineage>
        <taxon>Eukaryota</taxon>
        <taxon>Sar</taxon>
        <taxon>Alveolata</taxon>
        <taxon>Dinophyceae</taxon>
        <taxon>Suessiales</taxon>
        <taxon>Symbiodiniaceae</taxon>
        <taxon>Symbiodinium</taxon>
    </lineage>
</organism>
<sequence length="78" mass="8505">MATCNFQQTCTWGLSCSTTRRDAEVTNATTRYGPASDRGRESTEMRLGKLLATAVGTIEDSLDHRLHGLCSIRLVSAN</sequence>
<name>A0A1Q9DLN4_SYMMI</name>
<dbReference type="Proteomes" id="UP000186817">
    <property type="component" value="Unassembled WGS sequence"/>
</dbReference>
<proteinExistence type="predicted"/>
<gene>
    <name evidence="1" type="ORF">AK812_SmicGene21750</name>
</gene>
<protein>
    <submittedName>
        <fullName evidence="1">Uncharacterized protein</fullName>
    </submittedName>
</protein>
<evidence type="ECO:0000313" key="2">
    <source>
        <dbReference type="Proteomes" id="UP000186817"/>
    </source>
</evidence>
<comment type="caution">
    <text evidence="1">The sequence shown here is derived from an EMBL/GenBank/DDBJ whole genome shotgun (WGS) entry which is preliminary data.</text>
</comment>
<accession>A0A1Q9DLN4</accession>
<reference evidence="1 2" key="1">
    <citation type="submission" date="2016-02" db="EMBL/GenBank/DDBJ databases">
        <title>Genome analysis of coral dinoflagellate symbionts highlights evolutionary adaptations to a symbiotic lifestyle.</title>
        <authorList>
            <person name="Aranda M."/>
            <person name="Li Y."/>
            <person name="Liew Y.J."/>
            <person name="Baumgarten S."/>
            <person name="Simakov O."/>
            <person name="Wilson M."/>
            <person name="Piel J."/>
            <person name="Ashoor H."/>
            <person name="Bougouffa S."/>
            <person name="Bajic V.B."/>
            <person name="Ryu T."/>
            <person name="Ravasi T."/>
            <person name="Bayer T."/>
            <person name="Micklem G."/>
            <person name="Kim H."/>
            <person name="Bhak J."/>
            <person name="Lajeunesse T.C."/>
            <person name="Voolstra C.R."/>
        </authorList>
    </citation>
    <scope>NUCLEOTIDE SEQUENCE [LARGE SCALE GENOMIC DNA]</scope>
    <source>
        <strain evidence="1 2">CCMP2467</strain>
    </source>
</reference>
<dbReference type="EMBL" id="LSRX01000481">
    <property type="protein sequence ID" value="OLP96082.1"/>
    <property type="molecule type" value="Genomic_DNA"/>
</dbReference>
<dbReference type="AlphaFoldDB" id="A0A1Q9DLN4"/>
<keyword evidence="2" id="KW-1185">Reference proteome</keyword>
<evidence type="ECO:0000313" key="1">
    <source>
        <dbReference type="EMBL" id="OLP96082.1"/>
    </source>
</evidence>